<dbReference type="EMBL" id="JAUDEO010000062">
    <property type="protein sequence ID" value="MDM8334586.1"/>
    <property type="molecule type" value="Genomic_DNA"/>
</dbReference>
<reference evidence="2 3" key="3">
    <citation type="submission" date="2023-06" db="EMBL/GenBank/DDBJ databases">
        <authorList>
            <person name="Zeman M."/>
            <person name="Kubasova T."/>
            <person name="Jahodarova E."/>
            <person name="Nykrynova M."/>
            <person name="Rychlik I."/>
        </authorList>
    </citation>
    <scope>NUCLEOTIDE SEQUENCE [LARGE SCALE GENOMIC DNA]</scope>
    <source>
        <strain evidence="2 3">105_WCHN</strain>
    </source>
</reference>
<dbReference type="RefSeq" id="WP_289561222.1">
    <property type="nucleotide sequence ID" value="NZ_JAUDEO010000062.1"/>
</dbReference>
<feature type="chain" id="PRO_5045958939" evidence="1">
    <location>
        <begin position="25"/>
        <end position="284"/>
    </location>
</feature>
<evidence type="ECO:0000313" key="2">
    <source>
        <dbReference type="EMBL" id="MDM8334586.1"/>
    </source>
</evidence>
<dbReference type="Proteomes" id="UP001529423">
    <property type="component" value="Unassembled WGS sequence"/>
</dbReference>
<sequence>MKKKVTIAALVAAATMLTAAPLTGAVPGSVTTVPVQASIRYNDSEYALMAFLALDDSMTAQQLAKNKPPKDGMGMTLTQKGNHYTIGFGAHDSTMIVNSNDVTVLYDAPKSDGSGMGDKNAAKTYSKASLARRYGHDKSYFDTVIANYHLSTGTGQNVPAAKVSKTAQLGYETITPMETAAAITYYRQPRMFNDALKAGGMNLTQGDSSDVDEPGNGIMFSLIPKKAQQGDFSYTVDRDGQVYFYGAGDTHHGSVNLRKVIRTVNADGAVAKVRQLANEIDFQH</sequence>
<feature type="signal peptide" evidence="1">
    <location>
        <begin position="1"/>
        <end position="24"/>
    </location>
</feature>
<reference evidence="3" key="2">
    <citation type="submission" date="2023-06" db="EMBL/GenBank/DDBJ databases">
        <title>Identification and characterization of horizontal gene transfer across gut microbiota members of farm animals based on homology search.</title>
        <authorList>
            <person name="Zeman M."/>
            <person name="Kubasova T."/>
            <person name="Jahodarova E."/>
            <person name="Nykrynova M."/>
            <person name="Rychlik I."/>
        </authorList>
    </citation>
    <scope>NUCLEOTIDE SEQUENCE [LARGE SCALE GENOMIC DNA]</scope>
    <source>
        <strain evidence="3">105_WCHN</strain>
    </source>
</reference>
<evidence type="ECO:0000313" key="3">
    <source>
        <dbReference type="Proteomes" id="UP001529423"/>
    </source>
</evidence>
<comment type="caution">
    <text evidence="2">The sequence shown here is derived from an EMBL/GenBank/DDBJ whole genome shotgun (WGS) entry which is preliminary data.</text>
</comment>
<organism evidence="2 3">
    <name type="scientific">Limosilactobacillus panis</name>
    <dbReference type="NCBI Taxonomy" id="47493"/>
    <lineage>
        <taxon>Bacteria</taxon>
        <taxon>Bacillati</taxon>
        <taxon>Bacillota</taxon>
        <taxon>Bacilli</taxon>
        <taxon>Lactobacillales</taxon>
        <taxon>Lactobacillaceae</taxon>
        <taxon>Limosilactobacillus</taxon>
    </lineage>
</organism>
<gene>
    <name evidence="2" type="ORF">QUW46_08400</name>
</gene>
<proteinExistence type="predicted"/>
<protein>
    <submittedName>
        <fullName evidence="2">Uncharacterized protein</fullName>
    </submittedName>
</protein>
<evidence type="ECO:0000256" key="1">
    <source>
        <dbReference type="SAM" id="SignalP"/>
    </source>
</evidence>
<reference evidence="2 3" key="1">
    <citation type="submission" date="2023-06" db="EMBL/GenBank/DDBJ databases">
        <title>Identification and characterization of horizontal gene transfer across gut microbiota members of farm animals based on homology search.</title>
        <authorList>
            <person name="Schwarzerova J."/>
            <person name="Nykrynova M."/>
            <person name="Jureckova K."/>
            <person name="Cejkova D."/>
            <person name="Rychlik I."/>
        </authorList>
    </citation>
    <scope>NUCLEOTIDE SEQUENCE [LARGE SCALE GENOMIC DNA]</scope>
    <source>
        <strain evidence="2 3">105_WCHN</strain>
    </source>
</reference>
<keyword evidence="1" id="KW-0732">Signal</keyword>
<accession>A0ABT7VPQ4</accession>
<keyword evidence="3" id="KW-1185">Reference proteome</keyword>
<name>A0ABT7VPQ4_9LACO</name>